<feature type="compositionally biased region" description="Basic and acidic residues" evidence="2">
    <location>
        <begin position="20"/>
        <end position="40"/>
    </location>
</feature>
<dbReference type="EMBL" id="LC199500">
    <property type="protein sequence ID" value="BBA49218.1"/>
    <property type="molecule type" value="Genomic_DNA"/>
</dbReference>
<sequence>MNMIASMRREIAELKGALDRTERERDRGALHERVDLRSGVRESSGNLARAGRSGEEAVVRMAYELEVCRRDLEEAKQALHRALEDRKALEIELREKAARSAEGEAGKSESPRSHPHLDWVGRHFLAVSLPEDRMFRPGESVTPVGVLQKLFEMRMGERRSAGFSILLENVNIALSQKEPEWYAKHFGFTRPRVYANGYRCTDKVDTEDFAWLLFEYGAQAPFVELLAGLLTVLNSTGKGGVTAVAVKLSQILYSSSVTLFRETVARASESFLCVRGRAAQARESLGAVTVPVDAGLPEEHSDRHRGSNRARNGVLRSVLEGIESPRFASFSPKQREEDGSLGARDSLNIDRSLSAFIKRRQRDPGELSGGNGGSRTSRFDRAEQLRVAAPHRPERSSLLAKRVQIEPFL</sequence>
<evidence type="ECO:0000256" key="1">
    <source>
        <dbReference type="SAM" id="Coils"/>
    </source>
</evidence>
<feature type="region of interest" description="Disordered" evidence="2">
    <location>
        <begin position="358"/>
        <end position="380"/>
    </location>
</feature>
<keyword evidence="1" id="KW-0175">Coiled coil</keyword>
<gene>
    <name evidence="3" type="primary">ORF58</name>
</gene>
<dbReference type="AlphaFoldDB" id="A0A286P9V7"/>
<accession>A0A286P9V7</accession>
<organism evidence="3">
    <name type="scientific">Oryzias latipes</name>
    <name type="common">Japanese rice fish</name>
    <name type="synonym">Japanese killifish</name>
    <dbReference type="NCBI Taxonomy" id="8090"/>
    <lineage>
        <taxon>Eukaryota</taxon>
        <taxon>Metazoa</taxon>
        <taxon>Chordata</taxon>
        <taxon>Craniata</taxon>
        <taxon>Vertebrata</taxon>
        <taxon>Euteleostomi</taxon>
        <taxon>Actinopterygii</taxon>
        <taxon>Neopterygii</taxon>
        <taxon>Teleostei</taxon>
        <taxon>Neoteleostei</taxon>
        <taxon>Acanthomorphata</taxon>
        <taxon>Ovalentaria</taxon>
        <taxon>Atherinomorphae</taxon>
        <taxon>Beloniformes</taxon>
        <taxon>Adrianichthyidae</taxon>
        <taxon>Oryziinae</taxon>
        <taxon>Oryzias</taxon>
    </lineage>
</organism>
<protein>
    <submittedName>
        <fullName evidence="3">Uncharacterized protein</fullName>
    </submittedName>
</protein>
<proteinExistence type="predicted"/>
<name>A0A286P9V7_ORYLA</name>
<feature type="coiled-coil region" evidence="1">
    <location>
        <begin position="65"/>
        <end position="99"/>
    </location>
</feature>
<evidence type="ECO:0000313" key="3">
    <source>
        <dbReference type="EMBL" id="BBA49218.1"/>
    </source>
</evidence>
<reference evidence="3" key="1">
    <citation type="journal article" date="2017" name="Nat. Commun.">
        <title>Complete fusion of a transposon and herpesvirus created the Teratorn mobile element in medaka fish.</title>
        <authorList>
            <person name="Inoue Y."/>
            <person name="Saga T."/>
            <person name="Aikawa T."/>
            <person name="Kumagai M."/>
            <person name="Shimada A."/>
            <person name="Kawaguchi Y."/>
            <person name="Naruse K."/>
            <person name="Morishita S."/>
            <person name="Koga A."/>
            <person name="Takeda H."/>
        </authorList>
    </citation>
    <scope>NUCLEOTIDE SEQUENCE</scope>
</reference>
<evidence type="ECO:0000256" key="2">
    <source>
        <dbReference type="SAM" id="MobiDB-lite"/>
    </source>
</evidence>
<feature type="region of interest" description="Disordered" evidence="2">
    <location>
        <begin position="20"/>
        <end position="51"/>
    </location>
</feature>